<sequence length="152" mass="16846">MSWLFGRRSQPVPDTPAPAAEPEPQVPFHDTMEGHLRGLFAAAKQSGAALPVPASIVLFSMLDNLNELLDHTLVAPPTLDEQIAIEFMIKDYIPSTVNAFLASRAERATREELLLSQLRLLDGRVHSMVTAVYAHDNAQLEINGRFLREKFG</sequence>
<keyword evidence="3" id="KW-1185">Reference proteome</keyword>
<dbReference type="EMBL" id="JACBYE010000019">
    <property type="protein sequence ID" value="NYS93760.1"/>
    <property type="molecule type" value="Genomic_DNA"/>
</dbReference>
<evidence type="ECO:0000256" key="1">
    <source>
        <dbReference type="SAM" id="MobiDB-lite"/>
    </source>
</evidence>
<reference evidence="2 3" key="1">
    <citation type="submission" date="2020-07" db="EMBL/GenBank/DDBJ databases">
        <title>MOT database genomes.</title>
        <authorList>
            <person name="Joseph S."/>
            <person name="Aduse-Opoku J."/>
            <person name="Hashim A."/>
            <person name="Wade W."/>
            <person name="Curtis M."/>
        </authorList>
    </citation>
    <scope>NUCLEOTIDE SEQUENCE [LARGE SCALE GENOMIC DNA]</scope>
    <source>
        <strain evidence="2 3">DSM 100099</strain>
    </source>
</reference>
<organism evidence="2 3">
    <name type="scientific">Sanguibacter inulinus</name>
    <dbReference type="NCBI Taxonomy" id="60922"/>
    <lineage>
        <taxon>Bacteria</taxon>
        <taxon>Bacillati</taxon>
        <taxon>Actinomycetota</taxon>
        <taxon>Actinomycetes</taxon>
        <taxon>Micrococcales</taxon>
        <taxon>Sanguibacteraceae</taxon>
        <taxon>Sanguibacter</taxon>
    </lineage>
</organism>
<accession>A0A853ETH3</accession>
<protein>
    <submittedName>
        <fullName evidence="2">Uncharacterized protein</fullName>
    </submittedName>
</protein>
<evidence type="ECO:0000313" key="3">
    <source>
        <dbReference type="Proteomes" id="UP000561011"/>
    </source>
</evidence>
<name>A0A853ETH3_9MICO</name>
<feature type="compositionally biased region" description="Pro residues" evidence="1">
    <location>
        <begin position="13"/>
        <end position="24"/>
    </location>
</feature>
<feature type="region of interest" description="Disordered" evidence="1">
    <location>
        <begin position="1"/>
        <end position="24"/>
    </location>
</feature>
<dbReference type="RefSeq" id="WP_056134454.1">
    <property type="nucleotide sequence ID" value="NZ_JACBYE010000019.1"/>
</dbReference>
<evidence type="ECO:0000313" key="2">
    <source>
        <dbReference type="EMBL" id="NYS93760.1"/>
    </source>
</evidence>
<gene>
    <name evidence="2" type="ORF">HZZ10_09530</name>
</gene>
<proteinExistence type="predicted"/>
<dbReference type="Proteomes" id="UP000561011">
    <property type="component" value="Unassembled WGS sequence"/>
</dbReference>
<dbReference type="AlphaFoldDB" id="A0A853ETH3"/>
<comment type="caution">
    <text evidence="2">The sequence shown here is derived from an EMBL/GenBank/DDBJ whole genome shotgun (WGS) entry which is preliminary data.</text>
</comment>